<evidence type="ECO:0000313" key="1">
    <source>
        <dbReference type="EMBL" id="MDV6224814.1"/>
    </source>
</evidence>
<dbReference type="EMBL" id="JAWLIP010000001">
    <property type="protein sequence ID" value="MDV6224814.1"/>
    <property type="molecule type" value="Genomic_DNA"/>
</dbReference>
<reference evidence="1 2" key="1">
    <citation type="submission" date="2023-10" db="EMBL/GenBank/DDBJ databases">
        <authorList>
            <person name="Venkata Ramana C."/>
            <person name="Sasikala C."/>
            <person name="Dhurka M."/>
        </authorList>
    </citation>
    <scope>NUCLEOTIDE SEQUENCE [LARGE SCALE GENOMIC DNA]</scope>
    <source>
        <strain evidence="1 2">KCTC 32151</strain>
    </source>
</reference>
<dbReference type="Pfam" id="PF06718">
    <property type="entry name" value="DUF1203"/>
    <property type="match status" value="1"/>
</dbReference>
<evidence type="ECO:0000313" key="2">
    <source>
        <dbReference type="Proteomes" id="UP001185659"/>
    </source>
</evidence>
<organism evidence="1 2">
    <name type="scientific">Nitratireductor aquimarinus</name>
    <dbReference type="NCBI Taxonomy" id="889300"/>
    <lineage>
        <taxon>Bacteria</taxon>
        <taxon>Pseudomonadati</taxon>
        <taxon>Pseudomonadota</taxon>
        <taxon>Alphaproteobacteria</taxon>
        <taxon>Hyphomicrobiales</taxon>
        <taxon>Phyllobacteriaceae</taxon>
        <taxon>Nitratireductor</taxon>
    </lineage>
</organism>
<comment type="caution">
    <text evidence="1">The sequence shown here is derived from an EMBL/GenBank/DDBJ whole genome shotgun (WGS) entry which is preliminary data.</text>
</comment>
<dbReference type="InterPro" id="IPR009593">
    <property type="entry name" value="DUF1203"/>
</dbReference>
<name>A0ABU4AEY9_9HYPH</name>
<dbReference type="PIRSF" id="PIRSF034110">
    <property type="entry name" value="DUF1203"/>
    <property type="match status" value="1"/>
</dbReference>
<proteinExistence type="predicted"/>
<dbReference type="Proteomes" id="UP001185659">
    <property type="component" value="Unassembled WGS sequence"/>
</dbReference>
<keyword evidence="2" id="KW-1185">Reference proteome</keyword>
<accession>A0ABU4AEY9</accession>
<gene>
    <name evidence="1" type="ORF">R2G56_00815</name>
</gene>
<dbReference type="RefSeq" id="WP_317560643.1">
    <property type="nucleotide sequence ID" value="NZ_JAWLIP010000001.1"/>
</dbReference>
<sequence>MGLIRFVAMDSDVARAYRNGVPDAYGRRPERRISTGSGVPCRHCLRTVPEGKPYLILAYRPFPDLQPYAETGPVFLCAEACERVQESDVMPDLLRAGTQWLLRGYGDDDRIVYGTGDVVPQQHICTRAHELLQRDDIAYLHVRSAKYNCYQARIERA</sequence>
<protein>
    <submittedName>
        <fullName evidence="1">DUF1203 domain-containing protein</fullName>
    </submittedName>
</protein>